<organism evidence="3 4">
    <name type="scientific">Paractinoplanes rhizophilus</name>
    <dbReference type="NCBI Taxonomy" id="1416877"/>
    <lineage>
        <taxon>Bacteria</taxon>
        <taxon>Bacillati</taxon>
        <taxon>Actinomycetota</taxon>
        <taxon>Actinomycetes</taxon>
        <taxon>Micromonosporales</taxon>
        <taxon>Micromonosporaceae</taxon>
        <taxon>Paractinoplanes</taxon>
    </lineage>
</organism>
<dbReference type="Proteomes" id="UP001596548">
    <property type="component" value="Unassembled WGS sequence"/>
</dbReference>
<accession>A0ABW2HXD7</accession>
<keyword evidence="1" id="KW-0812">Transmembrane</keyword>
<evidence type="ECO:0000259" key="2">
    <source>
        <dbReference type="Pfam" id="PF20182"/>
    </source>
</evidence>
<comment type="caution">
    <text evidence="3">The sequence shown here is derived from an EMBL/GenBank/DDBJ whole genome shotgun (WGS) entry which is preliminary data.</text>
</comment>
<keyword evidence="4" id="KW-1185">Reference proteome</keyword>
<dbReference type="RefSeq" id="WP_378973998.1">
    <property type="nucleotide sequence ID" value="NZ_JBHTBJ010000026.1"/>
</dbReference>
<dbReference type="InterPro" id="IPR050039">
    <property type="entry name" value="MAB_1171c-like"/>
</dbReference>
<reference evidence="4" key="1">
    <citation type="journal article" date="2019" name="Int. J. Syst. Evol. Microbiol.">
        <title>The Global Catalogue of Microorganisms (GCM) 10K type strain sequencing project: providing services to taxonomists for standard genome sequencing and annotation.</title>
        <authorList>
            <consortium name="The Broad Institute Genomics Platform"/>
            <consortium name="The Broad Institute Genome Sequencing Center for Infectious Disease"/>
            <person name="Wu L."/>
            <person name="Ma J."/>
        </authorList>
    </citation>
    <scope>NUCLEOTIDE SEQUENCE [LARGE SCALE GENOMIC DNA]</scope>
    <source>
        <strain evidence="4">XZYJT-10</strain>
    </source>
</reference>
<evidence type="ECO:0000313" key="3">
    <source>
        <dbReference type="EMBL" id="MFC7277857.1"/>
    </source>
</evidence>
<feature type="transmembrane region" description="Helical" evidence="1">
    <location>
        <begin position="158"/>
        <end position="181"/>
    </location>
</feature>
<gene>
    <name evidence="3" type="ORF">ACFQS1_28040</name>
</gene>
<dbReference type="InterPro" id="IPR046675">
    <property type="entry name" value="DUF6545"/>
</dbReference>
<dbReference type="NCBIfam" id="NF042915">
    <property type="entry name" value="MAB_1171c_fam"/>
    <property type="match status" value="1"/>
</dbReference>
<feature type="transmembrane region" description="Helical" evidence="1">
    <location>
        <begin position="57"/>
        <end position="75"/>
    </location>
</feature>
<dbReference type="EMBL" id="JBHTBJ010000026">
    <property type="protein sequence ID" value="MFC7277857.1"/>
    <property type="molecule type" value="Genomic_DNA"/>
</dbReference>
<dbReference type="Pfam" id="PF20182">
    <property type="entry name" value="DUF6545"/>
    <property type="match status" value="1"/>
</dbReference>
<feature type="domain" description="DUF6545" evidence="2">
    <location>
        <begin position="227"/>
        <end position="346"/>
    </location>
</feature>
<feature type="transmembrane region" description="Helical" evidence="1">
    <location>
        <begin position="87"/>
        <end position="107"/>
    </location>
</feature>
<keyword evidence="1" id="KW-0472">Membrane</keyword>
<evidence type="ECO:0000313" key="4">
    <source>
        <dbReference type="Proteomes" id="UP001596548"/>
    </source>
</evidence>
<sequence>MSPDVALLALLWGATVARLPTLWRDRRQQAMWATLCAGTLTETATFPPVARAAGWPILPHLLGALTAFLLLRFLALLTGTGGRRWPVALTSAVLVALLTLDVVAGGIDTSPARLSGDLSAATVAYWVVLEGFLGAVLVSTTLLFWSVARDAPAGLPRLGLRTIAVGAAMIAVYAAAKTVLIVLHGAGVPIDFPEVAPGGRLLQGAGTLLAVAGALVPAGRRARSVLGTYRDLLVLRPLWTAMRDAFPEVILFTPRRAVIEMAGVDDVHLRLYRRVIEIRDGMLALRPYLPGVEHETPEAEAAAIAEALRRRAAGVAPAADHRGFAEIGPEMSDEVAWLSRVSRAYRKGGFTARAAPTPRPSGSAR</sequence>
<keyword evidence="1" id="KW-1133">Transmembrane helix</keyword>
<feature type="transmembrane region" description="Helical" evidence="1">
    <location>
        <begin position="123"/>
        <end position="146"/>
    </location>
</feature>
<name>A0ABW2HXD7_9ACTN</name>
<evidence type="ECO:0000256" key="1">
    <source>
        <dbReference type="SAM" id="Phobius"/>
    </source>
</evidence>
<feature type="transmembrane region" description="Helical" evidence="1">
    <location>
        <begin position="201"/>
        <end position="219"/>
    </location>
</feature>
<proteinExistence type="predicted"/>
<protein>
    <submittedName>
        <fullName evidence="3">MAB_1171c family putative transporter</fullName>
    </submittedName>
</protein>